<dbReference type="InterPro" id="IPR021741">
    <property type="entry name" value="DUF3311"/>
</dbReference>
<gene>
    <name evidence="3" type="ORF">LzC2_25240</name>
</gene>
<evidence type="ECO:0000313" key="4">
    <source>
        <dbReference type="Proteomes" id="UP000609651"/>
    </source>
</evidence>
<accession>A0ABX1VEA5</accession>
<keyword evidence="2" id="KW-0472">Membrane</keyword>
<keyword evidence="4" id="KW-1185">Reference proteome</keyword>
<keyword evidence="2" id="KW-0812">Transmembrane</keyword>
<evidence type="ECO:0008006" key="5">
    <source>
        <dbReference type="Google" id="ProtNLM"/>
    </source>
</evidence>
<name>A0ABX1VEA5_9PLAN</name>
<keyword evidence="2" id="KW-1133">Transmembrane helix</keyword>
<comment type="caution">
    <text evidence="3">The sequence shown here is derived from an EMBL/GenBank/DDBJ whole genome shotgun (WGS) entry which is preliminary data.</text>
</comment>
<dbReference type="Pfam" id="PF11755">
    <property type="entry name" value="DUF3311"/>
    <property type="match status" value="1"/>
</dbReference>
<dbReference type="EMBL" id="WTPX01000078">
    <property type="protein sequence ID" value="NNJ26439.1"/>
    <property type="molecule type" value="Genomic_DNA"/>
</dbReference>
<proteinExistence type="predicted"/>
<organism evidence="3 4">
    <name type="scientific">Alienimonas chondri</name>
    <dbReference type="NCBI Taxonomy" id="2681879"/>
    <lineage>
        <taxon>Bacteria</taxon>
        <taxon>Pseudomonadati</taxon>
        <taxon>Planctomycetota</taxon>
        <taxon>Planctomycetia</taxon>
        <taxon>Planctomycetales</taxon>
        <taxon>Planctomycetaceae</taxon>
        <taxon>Alienimonas</taxon>
    </lineage>
</organism>
<feature type="region of interest" description="Disordered" evidence="1">
    <location>
        <begin position="69"/>
        <end position="102"/>
    </location>
</feature>
<reference evidence="3 4" key="1">
    <citation type="journal article" date="2020" name="Syst. Appl. Microbiol.">
        <title>Alienimonas chondri sp. nov., a novel planctomycete isolated from the biofilm of the red alga Chondrus crispus.</title>
        <authorList>
            <person name="Vitorino I."/>
            <person name="Albuquerque L."/>
            <person name="Wiegand S."/>
            <person name="Kallscheuer N."/>
            <person name="da Costa M.S."/>
            <person name="Lobo-da-Cunha A."/>
            <person name="Jogler C."/>
            <person name="Lage O.M."/>
        </authorList>
    </citation>
    <scope>NUCLEOTIDE SEQUENCE [LARGE SCALE GENOMIC DNA]</scope>
    <source>
        <strain evidence="3 4">LzC2</strain>
    </source>
</reference>
<dbReference type="RefSeq" id="WP_206678688.1">
    <property type="nucleotide sequence ID" value="NZ_WTPX01000078.1"/>
</dbReference>
<feature type="transmembrane region" description="Helical" evidence="2">
    <location>
        <begin position="27"/>
        <end position="52"/>
    </location>
</feature>
<protein>
    <recommendedName>
        <fullName evidence="5">DUF3311 domain-containing protein</fullName>
    </recommendedName>
</protein>
<sequence length="102" mass="11153">MKILVWSLIALLVVLHQDVWFWDADRLIFGFMPVALLYHACISVAASGLWLLAVNVAWPADDELIDEPAVGGTRIPASERPVPKEKTNPRFAGGDDMQGAPA</sequence>
<evidence type="ECO:0000256" key="2">
    <source>
        <dbReference type="SAM" id="Phobius"/>
    </source>
</evidence>
<evidence type="ECO:0000313" key="3">
    <source>
        <dbReference type="EMBL" id="NNJ26439.1"/>
    </source>
</evidence>
<dbReference type="Proteomes" id="UP000609651">
    <property type="component" value="Unassembled WGS sequence"/>
</dbReference>
<evidence type="ECO:0000256" key="1">
    <source>
        <dbReference type="SAM" id="MobiDB-lite"/>
    </source>
</evidence>